<reference evidence="1 2" key="1">
    <citation type="journal article" date="2016" name="Nat. Commun.">
        <title>Thousands of microbial genomes shed light on interconnected biogeochemical processes in an aquifer system.</title>
        <authorList>
            <person name="Anantharaman K."/>
            <person name="Brown C.T."/>
            <person name="Hug L.A."/>
            <person name="Sharon I."/>
            <person name="Castelle C.J."/>
            <person name="Probst A.J."/>
            <person name="Thomas B.C."/>
            <person name="Singh A."/>
            <person name="Wilkins M.J."/>
            <person name="Karaoz U."/>
            <person name="Brodie E.L."/>
            <person name="Williams K.H."/>
            <person name="Hubbard S.S."/>
            <person name="Banfield J.F."/>
        </authorList>
    </citation>
    <scope>NUCLEOTIDE SEQUENCE [LARGE SCALE GENOMIC DNA]</scope>
</reference>
<accession>A0A1F5YMI5</accession>
<gene>
    <name evidence="1" type="ORF">A2Z33_02625</name>
</gene>
<dbReference type="AlphaFoldDB" id="A0A1F5YMI5"/>
<dbReference type="EMBL" id="MFJD01000016">
    <property type="protein sequence ID" value="OGG01409.1"/>
    <property type="molecule type" value="Genomic_DNA"/>
</dbReference>
<evidence type="ECO:0000313" key="1">
    <source>
        <dbReference type="EMBL" id="OGG01409.1"/>
    </source>
</evidence>
<evidence type="ECO:0000313" key="2">
    <source>
        <dbReference type="Proteomes" id="UP000178448"/>
    </source>
</evidence>
<proteinExistence type="predicted"/>
<comment type="caution">
    <text evidence="1">The sequence shown here is derived from an EMBL/GenBank/DDBJ whole genome shotgun (WGS) entry which is preliminary data.</text>
</comment>
<organism evidence="1 2">
    <name type="scientific">Candidatus Gottesmanbacteria bacterium RBG_16_52_11</name>
    <dbReference type="NCBI Taxonomy" id="1798374"/>
    <lineage>
        <taxon>Bacteria</taxon>
        <taxon>Candidatus Gottesmaniibacteriota</taxon>
    </lineage>
</organism>
<name>A0A1F5YMI5_9BACT</name>
<sequence>MCYRELRIAEDRQLKNMVKYHTSAPIVHCLAKAVELAGIASPKRMRRRVAAWVRLKRTSYIKI</sequence>
<protein>
    <submittedName>
        <fullName evidence="1">Uncharacterized protein</fullName>
    </submittedName>
</protein>
<dbReference type="Proteomes" id="UP000178448">
    <property type="component" value="Unassembled WGS sequence"/>
</dbReference>